<feature type="transmembrane region" description="Helical" evidence="5">
    <location>
        <begin position="140"/>
        <end position="155"/>
    </location>
</feature>
<dbReference type="OrthoDB" id="9786081at2"/>
<dbReference type="Pfam" id="PF01699">
    <property type="entry name" value="Na_Ca_ex"/>
    <property type="match status" value="2"/>
</dbReference>
<comment type="subcellular location">
    <subcellularLocation>
        <location evidence="1">Membrane</location>
        <topology evidence="1">Multi-pass membrane protein</topology>
    </subcellularLocation>
</comment>
<reference evidence="7 8" key="1">
    <citation type="submission" date="2016-09" db="EMBL/GenBank/DDBJ databases">
        <title>Draft genome sequence for the type strain of Desulfuribacillus alkaliarsenatis AHT28, an obligately anaerobic, sulfidogenic bacterium isolated from Russian soda lake sediments.</title>
        <authorList>
            <person name="Abin C.A."/>
            <person name="Hollibaugh J.T."/>
        </authorList>
    </citation>
    <scope>NUCLEOTIDE SEQUENCE [LARGE SCALE GENOMIC DNA]</scope>
    <source>
        <strain evidence="7 8">AHT28</strain>
    </source>
</reference>
<keyword evidence="8" id="KW-1185">Reference proteome</keyword>
<accession>A0A1E5G0S0</accession>
<proteinExistence type="predicted"/>
<keyword evidence="3 5" id="KW-1133">Transmembrane helix</keyword>
<feature type="domain" description="Sodium/calcium exchanger membrane region" evidence="6">
    <location>
        <begin position="187"/>
        <end position="325"/>
    </location>
</feature>
<evidence type="ECO:0000256" key="2">
    <source>
        <dbReference type="ARBA" id="ARBA00022692"/>
    </source>
</evidence>
<dbReference type="InterPro" id="IPR044880">
    <property type="entry name" value="NCX_ion-bd_dom_sf"/>
</dbReference>
<dbReference type="RefSeq" id="WP_069643849.1">
    <property type="nucleotide sequence ID" value="NZ_MIJE01000032.1"/>
</dbReference>
<evidence type="ECO:0000259" key="6">
    <source>
        <dbReference type="Pfam" id="PF01699"/>
    </source>
</evidence>
<dbReference type="Proteomes" id="UP000094296">
    <property type="component" value="Unassembled WGS sequence"/>
</dbReference>
<feature type="transmembrane region" description="Helical" evidence="5">
    <location>
        <begin position="182"/>
        <end position="205"/>
    </location>
</feature>
<feature type="domain" description="Sodium/calcium exchanger membrane region" evidence="6">
    <location>
        <begin position="5"/>
        <end position="156"/>
    </location>
</feature>
<gene>
    <name evidence="7" type="ORF">BHF68_09340</name>
</gene>
<dbReference type="Gene3D" id="1.20.1420.30">
    <property type="entry name" value="NCX, central ion-binding region"/>
    <property type="match status" value="1"/>
</dbReference>
<dbReference type="GO" id="GO:0005886">
    <property type="term" value="C:plasma membrane"/>
    <property type="evidence" value="ECO:0007669"/>
    <property type="project" value="TreeGrafter"/>
</dbReference>
<feature type="transmembrane region" description="Helical" evidence="5">
    <location>
        <begin position="310"/>
        <end position="327"/>
    </location>
</feature>
<dbReference type="InterPro" id="IPR004481">
    <property type="entry name" value="K/Na/Ca-exchanger"/>
</dbReference>
<feature type="transmembrane region" description="Helical" evidence="5">
    <location>
        <begin position="280"/>
        <end position="298"/>
    </location>
</feature>
<keyword evidence="4 5" id="KW-0472">Membrane</keyword>
<evidence type="ECO:0000256" key="5">
    <source>
        <dbReference type="SAM" id="Phobius"/>
    </source>
</evidence>
<protein>
    <recommendedName>
        <fullName evidence="6">Sodium/calcium exchanger membrane region domain-containing protein</fullName>
    </recommendedName>
</protein>
<keyword evidence="2 5" id="KW-0812">Transmembrane</keyword>
<feature type="transmembrane region" description="Helical" evidence="5">
    <location>
        <begin position="117"/>
        <end position="134"/>
    </location>
</feature>
<feature type="transmembrane region" description="Helical" evidence="5">
    <location>
        <begin position="74"/>
        <end position="97"/>
    </location>
</feature>
<evidence type="ECO:0000256" key="4">
    <source>
        <dbReference type="ARBA" id="ARBA00023136"/>
    </source>
</evidence>
<feature type="transmembrane region" description="Helical" evidence="5">
    <location>
        <begin position="211"/>
        <end position="230"/>
    </location>
</feature>
<dbReference type="PANTHER" id="PTHR10846:SF8">
    <property type="entry name" value="INNER MEMBRANE PROTEIN YRBG"/>
    <property type="match status" value="1"/>
</dbReference>
<dbReference type="STRING" id="766136.BHF68_09340"/>
<organism evidence="7 8">
    <name type="scientific">Desulfuribacillus alkaliarsenatis</name>
    <dbReference type="NCBI Taxonomy" id="766136"/>
    <lineage>
        <taxon>Bacteria</taxon>
        <taxon>Bacillati</taxon>
        <taxon>Bacillota</taxon>
        <taxon>Desulfuribacillia</taxon>
        <taxon>Desulfuribacillales</taxon>
        <taxon>Desulfuribacillaceae</taxon>
        <taxon>Desulfuribacillus</taxon>
    </lineage>
</organism>
<dbReference type="AlphaFoldDB" id="A0A1E5G0S0"/>
<evidence type="ECO:0000313" key="8">
    <source>
        <dbReference type="Proteomes" id="UP000094296"/>
    </source>
</evidence>
<dbReference type="GO" id="GO:0005262">
    <property type="term" value="F:calcium channel activity"/>
    <property type="evidence" value="ECO:0007669"/>
    <property type="project" value="TreeGrafter"/>
</dbReference>
<feature type="transmembrane region" description="Helical" evidence="5">
    <location>
        <begin position="6"/>
        <end position="24"/>
    </location>
</feature>
<feature type="transmembrane region" description="Helical" evidence="5">
    <location>
        <begin position="251"/>
        <end position="274"/>
    </location>
</feature>
<dbReference type="PANTHER" id="PTHR10846">
    <property type="entry name" value="SODIUM/POTASSIUM/CALCIUM EXCHANGER"/>
    <property type="match status" value="1"/>
</dbReference>
<evidence type="ECO:0000313" key="7">
    <source>
        <dbReference type="EMBL" id="OEF96343.1"/>
    </source>
</evidence>
<dbReference type="GO" id="GO:0008273">
    <property type="term" value="F:calcium, potassium:sodium antiporter activity"/>
    <property type="evidence" value="ECO:0007669"/>
    <property type="project" value="TreeGrafter"/>
</dbReference>
<comment type="caution">
    <text evidence="7">The sequence shown here is derived from an EMBL/GenBank/DDBJ whole genome shotgun (WGS) entry which is preliminary data.</text>
</comment>
<dbReference type="GO" id="GO:0006874">
    <property type="term" value="P:intracellular calcium ion homeostasis"/>
    <property type="evidence" value="ECO:0007669"/>
    <property type="project" value="TreeGrafter"/>
</dbReference>
<evidence type="ECO:0000256" key="3">
    <source>
        <dbReference type="ARBA" id="ARBA00022989"/>
    </source>
</evidence>
<sequence length="328" mass="35688">MMILEFAFALALILAGAELFTNGIEWLGKKLNLSEGAVGSVLAAVGTAMPEAIIPIIALWSYSGQAAVEIGTGAILGAPFMLSTIAMFVAGISVYIFLKKRKSARLNLNTEIMARDLRFFVFVYMFAMLAGVVPHQGFKYGIAILLVALYIYYVYRTVRSGESVANHEVPPLIFAKRQRNPLTIIVFFQVIFALAIIITGGHLFVDAIEKGALLLGISYFVLATLIIPIATELPEKFNSVIWIRQGKDTLALGNITGAMVFQSSLIPAIGIALSPWQLEGIVLITGLLTLVAGFVLYAQISLKKQLTPGILIFNGLFYLAFIIMVLTY</sequence>
<dbReference type="EMBL" id="MIJE01000032">
    <property type="protein sequence ID" value="OEF96343.1"/>
    <property type="molecule type" value="Genomic_DNA"/>
</dbReference>
<dbReference type="InterPro" id="IPR004837">
    <property type="entry name" value="NaCa_Exmemb"/>
</dbReference>
<feature type="transmembrane region" description="Helical" evidence="5">
    <location>
        <begin position="36"/>
        <end position="62"/>
    </location>
</feature>
<evidence type="ECO:0000256" key="1">
    <source>
        <dbReference type="ARBA" id="ARBA00004141"/>
    </source>
</evidence>
<name>A0A1E5G0S0_9FIRM</name>